<feature type="transmembrane region" description="Helical" evidence="6">
    <location>
        <begin position="401"/>
        <end position="422"/>
    </location>
</feature>
<comment type="subcellular location">
    <subcellularLocation>
        <location evidence="6">Cell membrane</location>
        <topology evidence="6">Multi-pass membrane protein</topology>
    </subcellularLocation>
    <subcellularLocation>
        <location evidence="1">Membrane</location>
        <topology evidence="1">Multi-pass membrane protein</topology>
    </subcellularLocation>
</comment>
<feature type="transmembrane region" description="Helical" evidence="6">
    <location>
        <begin position="178"/>
        <end position="200"/>
    </location>
</feature>
<comment type="similarity">
    <text evidence="2 6">Belongs to the CTL (choline transporter-like) family.</text>
</comment>
<evidence type="ECO:0000256" key="7">
    <source>
        <dbReference type="SAM" id="MobiDB-lite"/>
    </source>
</evidence>
<keyword evidence="5 6" id="KW-0472">Membrane</keyword>
<dbReference type="GO" id="GO:0022857">
    <property type="term" value="F:transmembrane transporter activity"/>
    <property type="evidence" value="ECO:0007669"/>
    <property type="project" value="UniProtKB-UniRule"/>
</dbReference>
<evidence type="ECO:0000256" key="2">
    <source>
        <dbReference type="ARBA" id="ARBA00007168"/>
    </source>
</evidence>
<reference evidence="8" key="1">
    <citation type="submission" date="2015-03" db="EMBL/GenBank/DDBJ databases">
        <title>A transcriptome of Araucaria cunninghamii, an australian fine timber species.</title>
        <authorList>
            <person name="Jing Yi C.J.Y."/>
            <person name="Yin San L.Y.S."/>
            <person name="Abdul Karim S.S."/>
            <person name="Wan Azmi N.N."/>
            <person name="Hercus R.R."/>
            <person name="Croft L.L."/>
        </authorList>
    </citation>
    <scope>NUCLEOTIDE SEQUENCE</scope>
    <source>
        <strain evidence="8">MI0301</strain>
        <tissue evidence="8">Leaf</tissue>
    </source>
</reference>
<feature type="transmembrane region" description="Helical" evidence="6">
    <location>
        <begin position="252"/>
        <end position="268"/>
    </location>
</feature>
<keyword evidence="4 6" id="KW-1133">Transmembrane helix</keyword>
<dbReference type="AlphaFoldDB" id="A0A0D6QVF5"/>
<keyword evidence="3 6" id="KW-0812">Transmembrane</keyword>
<protein>
    <recommendedName>
        <fullName evidence="6">Choline transporter-like protein</fullName>
    </recommendedName>
</protein>
<accession>A0A0D6QVF5</accession>
<feature type="transmembrane region" description="Helical" evidence="6">
    <location>
        <begin position="121"/>
        <end position="142"/>
    </location>
</feature>
<evidence type="ECO:0000256" key="6">
    <source>
        <dbReference type="RuleBase" id="RU368066"/>
    </source>
</evidence>
<sequence>MECEAQNQVHEKAGPNPNTKHEMRRSWSQKSSQVAPLDMVPYDSDNSQVVVPVSTAEEPPPPSTQVRENIDAYSGAYRNLASLIIFILHILLALGGMGYLGFKGIQAALRKGSNRFHIEHWYPQLVAAAAVGAIFSCAWQWIVVTKPVVMIKGVLWTSPALSFMASLMLISTSYSASVGLGIILLLFSVAQALYACWVTSRIKYASKLLPKSLVAVTQFPGLHHPSYWVILMAFIWISFWILGVVGAISQKYAALSILALIVSLGWMMEVLRNIVHVTVARVVALFYLRGMQSNVHFSFHRALTTSLGSISLGSILVPVLEALRVLARALNLVEGEDEFLFSCAHCYLRVMEYIFQFGNNWAFVQVAVYGKGFVKAARDTWTMFDARGLEPVINQDLTSSMCFLSGIASGAVCVIVSGSWTFATHKNLTATVSFLSFLIGYFMMRITMAMPQACVCAHYVCYAENPENRAFDGTIADRAKDFQRSVV</sequence>
<dbReference type="PANTHER" id="PTHR12385">
    <property type="entry name" value="CHOLINE TRANSPORTER-LIKE (SLC FAMILY 44)"/>
    <property type="match status" value="1"/>
</dbReference>
<dbReference type="InterPro" id="IPR007603">
    <property type="entry name" value="Choline_transptr-like"/>
</dbReference>
<dbReference type="PANTHER" id="PTHR12385:SF93">
    <property type="entry name" value="CHOLINE TRANSPORTER-LIKE PROTEIN"/>
    <property type="match status" value="1"/>
</dbReference>
<feature type="transmembrane region" description="Helical" evidence="6">
    <location>
        <begin position="227"/>
        <end position="245"/>
    </location>
</feature>
<dbReference type="Pfam" id="PF04515">
    <property type="entry name" value="Choline_transpo"/>
    <property type="match status" value="1"/>
</dbReference>
<feature type="compositionally biased region" description="Basic and acidic residues" evidence="7">
    <location>
        <begin position="9"/>
        <end position="25"/>
    </location>
</feature>
<evidence type="ECO:0000256" key="5">
    <source>
        <dbReference type="ARBA" id="ARBA00023136"/>
    </source>
</evidence>
<dbReference type="GO" id="GO:0005886">
    <property type="term" value="C:plasma membrane"/>
    <property type="evidence" value="ECO:0007669"/>
    <property type="project" value="UniProtKB-SubCell"/>
</dbReference>
<evidence type="ECO:0000313" key="8">
    <source>
        <dbReference type="EMBL" id="JAG95562.1"/>
    </source>
</evidence>
<feature type="transmembrane region" description="Helical" evidence="6">
    <location>
        <begin position="428"/>
        <end position="444"/>
    </location>
</feature>
<feature type="transmembrane region" description="Helical" evidence="6">
    <location>
        <begin position="154"/>
        <end position="171"/>
    </location>
</feature>
<proteinExistence type="inferred from homology"/>
<comment type="function">
    <text evidence="6">Choline transporter.</text>
</comment>
<evidence type="ECO:0000256" key="1">
    <source>
        <dbReference type="ARBA" id="ARBA00004141"/>
    </source>
</evidence>
<name>A0A0D6QVF5_ARACU</name>
<organism evidence="8">
    <name type="scientific">Araucaria cunninghamii</name>
    <name type="common">Hoop pine</name>
    <name type="synonym">Moreton Bay pine</name>
    <dbReference type="NCBI Taxonomy" id="56994"/>
    <lineage>
        <taxon>Eukaryota</taxon>
        <taxon>Viridiplantae</taxon>
        <taxon>Streptophyta</taxon>
        <taxon>Embryophyta</taxon>
        <taxon>Tracheophyta</taxon>
        <taxon>Spermatophyta</taxon>
        <taxon>Pinopsida</taxon>
        <taxon>Pinidae</taxon>
        <taxon>Conifers II</taxon>
        <taxon>Araucariales</taxon>
        <taxon>Araucariaceae</taxon>
        <taxon>Araucaria</taxon>
    </lineage>
</organism>
<feature type="transmembrane region" description="Helical" evidence="6">
    <location>
        <begin position="80"/>
        <end position="100"/>
    </location>
</feature>
<evidence type="ECO:0000256" key="3">
    <source>
        <dbReference type="ARBA" id="ARBA00022692"/>
    </source>
</evidence>
<dbReference type="EMBL" id="GCKF01040156">
    <property type="protein sequence ID" value="JAG95562.1"/>
    <property type="molecule type" value="Transcribed_RNA"/>
</dbReference>
<evidence type="ECO:0000256" key="4">
    <source>
        <dbReference type="ARBA" id="ARBA00022989"/>
    </source>
</evidence>
<feature type="region of interest" description="Disordered" evidence="7">
    <location>
        <begin position="1"/>
        <end position="34"/>
    </location>
</feature>